<protein>
    <submittedName>
        <fullName evidence="1">Uncharacterized protein</fullName>
    </submittedName>
</protein>
<dbReference type="AlphaFoldDB" id="A0A0E9SPF7"/>
<sequence length="17" mass="1867">MSVSSRSLLRCVFVPGE</sequence>
<reference evidence="1" key="1">
    <citation type="submission" date="2014-11" db="EMBL/GenBank/DDBJ databases">
        <authorList>
            <person name="Amaro Gonzalez C."/>
        </authorList>
    </citation>
    <scope>NUCLEOTIDE SEQUENCE</scope>
</reference>
<proteinExistence type="predicted"/>
<accession>A0A0E9SPF7</accession>
<dbReference type="EMBL" id="GBXM01066022">
    <property type="protein sequence ID" value="JAH42555.1"/>
    <property type="molecule type" value="Transcribed_RNA"/>
</dbReference>
<reference evidence="1" key="2">
    <citation type="journal article" date="2015" name="Fish Shellfish Immunol.">
        <title>Early steps in the European eel (Anguilla anguilla)-Vibrio vulnificus interaction in the gills: Role of the RtxA13 toxin.</title>
        <authorList>
            <person name="Callol A."/>
            <person name="Pajuelo D."/>
            <person name="Ebbesson L."/>
            <person name="Teles M."/>
            <person name="MacKenzie S."/>
            <person name="Amaro C."/>
        </authorList>
    </citation>
    <scope>NUCLEOTIDE SEQUENCE</scope>
</reference>
<organism evidence="1">
    <name type="scientific">Anguilla anguilla</name>
    <name type="common">European freshwater eel</name>
    <name type="synonym">Muraena anguilla</name>
    <dbReference type="NCBI Taxonomy" id="7936"/>
    <lineage>
        <taxon>Eukaryota</taxon>
        <taxon>Metazoa</taxon>
        <taxon>Chordata</taxon>
        <taxon>Craniata</taxon>
        <taxon>Vertebrata</taxon>
        <taxon>Euteleostomi</taxon>
        <taxon>Actinopterygii</taxon>
        <taxon>Neopterygii</taxon>
        <taxon>Teleostei</taxon>
        <taxon>Anguilliformes</taxon>
        <taxon>Anguillidae</taxon>
        <taxon>Anguilla</taxon>
    </lineage>
</organism>
<name>A0A0E9SPF7_ANGAN</name>
<evidence type="ECO:0000313" key="1">
    <source>
        <dbReference type="EMBL" id="JAH42555.1"/>
    </source>
</evidence>